<keyword evidence="7" id="KW-1185">Reference proteome</keyword>
<protein>
    <recommendedName>
        <fullName evidence="4">DNA-directed RNA polymerase III subunit</fullName>
    </recommendedName>
</protein>
<dbReference type="Proteomes" id="UP001214603">
    <property type="component" value="Chromosome 1"/>
</dbReference>
<comment type="subunit">
    <text evidence="4">Component of the RNA polymerase III (Pol III) complex.</text>
</comment>
<feature type="compositionally biased region" description="Acidic residues" evidence="5">
    <location>
        <begin position="197"/>
        <end position="217"/>
    </location>
</feature>
<dbReference type="PIRSF" id="PIRSF000777">
    <property type="entry name" value="RNA_polIII_C31"/>
    <property type="match status" value="1"/>
</dbReference>
<feature type="compositionally biased region" description="Acidic residues" evidence="5">
    <location>
        <begin position="165"/>
        <end position="190"/>
    </location>
</feature>
<comment type="similarity">
    <text evidence="2 4">Belongs to the eukaryotic RPC7 RNA polymerase subunit family.</text>
</comment>
<name>A0AAF0E257_9BASI</name>
<comment type="subcellular location">
    <subcellularLocation>
        <location evidence="1 4">Nucleus</location>
    </subcellularLocation>
</comment>
<gene>
    <name evidence="6" type="ORF">MOBT1_000868</name>
</gene>
<evidence type="ECO:0000256" key="3">
    <source>
        <dbReference type="ARBA" id="ARBA00023242"/>
    </source>
</evidence>
<dbReference type="GO" id="GO:0005666">
    <property type="term" value="C:RNA polymerase III complex"/>
    <property type="evidence" value="ECO:0007669"/>
    <property type="project" value="UniProtKB-UniRule"/>
</dbReference>
<dbReference type="InterPro" id="IPR024661">
    <property type="entry name" value="RNA_pol_III_Rpc31"/>
</dbReference>
<dbReference type="GO" id="GO:0006383">
    <property type="term" value="P:transcription by RNA polymerase III"/>
    <property type="evidence" value="ECO:0007669"/>
    <property type="project" value="UniProtKB-UniRule"/>
</dbReference>
<evidence type="ECO:0000256" key="2">
    <source>
        <dbReference type="ARBA" id="ARBA00008352"/>
    </source>
</evidence>
<evidence type="ECO:0000256" key="1">
    <source>
        <dbReference type="ARBA" id="ARBA00004123"/>
    </source>
</evidence>
<feature type="compositionally biased region" description="Basic and acidic residues" evidence="5">
    <location>
        <begin position="77"/>
        <end position="93"/>
    </location>
</feature>
<feature type="region of interest" description="Disordered" evidence="5">
    <location>
        <begin position="66"/>
        <end position="93"/>
    </location>
</feature>
<keyword evidence="3 4" id="KW-0539">Nucleus</keyword>
<dbReference type="EMBL" id="CP119934">
    <property type="protein sequence ID" value="WFD02187.1"/>
    <property type="molecule type" value="Genomic_DNA"/>
</dbReference>
<feature type="region of interest" description="Disordered" evidence="5">
    <location>
        <begin position="125"/>
        <end position="217"/>
    </location>
</feature>
<sequence>MASGGRGRGAGGARGGAMGLFQGNGLVYTEEVDDDAQEGEVVFELPSESERSAAQKQLALLRRQADSPYWTRQPPLRADERELPRYTDRYHPDRLATATPASLLEHAPLQKDIFPPNLLASFTSTEAKRVRHAPRSRRPAQIDWDNLHAEERRTVRDTIALTQGDGEEEEAPESDEEDLGDYEDEEEDDYAQNYFDNGEDDDEGDHDDGGGDEAAFD</sequence>
<dbReference type="AlphaFoldDB" id="A0AAF0E257"/>
<evidence type="ECO:0000313" key="6">
    <source>
        <dbReference type="EMBL" id="WFD02187.1"/>
    </source>
</evidence>
<evidence type="ECO:0000256" key="5">
    <source>
        <dbReference type="SAM" id="MobiDB-lite"/>
    </source>
</evidence>
<feature type="compositionally biased region" description="Basic residues" evidence="5">
    <location>
        <begin position="129"/>
        <end position="138"/>
    </location>
</feature>
<evidence type="ECO:0000313" key="7">
    <source>
        <dbReference type="Proteomes" id="UP001214603"/>
    </source>
</evidence>
<evidence type="ECO:0000256" key="4">
    <source>
        <dbReference type="PIRNR" id="PIRNR000777"/>
    </source>
</evidence>
<dbReference type="Pfam" id="PF11705">
    <property type="entry name" value="RNA_pol_3_Rpc31"/>
    <property type="match status" value="1"/>
</dbReference>
<dbReference type="PANTHER" id="PTHR15367">
    <property type="entry name" value="DNA-DIRECTED RNA POLYMERASE III"/>
    <property type="match status" value="1"/>
</dbReference>
<comment type="function">
    <text evidence="4">DNA-dependent RNA polymerase catalyzes the transcription of DNA into RNA using the four ribonucleoside triphosphates as substrates. Specific peripheric component of RNA polymerase III which synthesizes small RNAs, such as 5S rRNA and tRNAs.</text>
</comment>
<organism evidence="6 7">
    <name type="scientific">Malassezia obtusa</name>
    <dbReference type="NCBI Taxonomy" id="76774"/>
    <lineage>
        <taxon>Eukaryota</taxon>
        <taxon>Fungi</taxon>
        <taxon>Dikarya</taxon>
        <taxon>Basidiomycota</taxon>
        <taxon>Ustilaginomycotina</taxon>
        <taxon>Malasseziomycetes</taxon>
        <taxon>Malasseziales</taxon>
        <taxon>Malasseziaceae</taxon>
        <taxon>Malassezia</taxon>
    </lineage>
</organism>
<dbReference type="PANTHER" id="PTHR15367:SF2">
    <property type="entry name" value="DNA-DIRECTED RNA POLYMERASE III SUBUNIT"/>
    <property type="match status" value="1"/>
</dbReference>
<reference evidence="6" key="1">
    <citation type="submission" date="2023-03" db="EMBL/GenBank/DDBJ databases">
        <title>Mating type loci evolution in Malassezia.</title>
        <authorList>
            <person name="Coelho M.A."/>
        </authorList>
    </citation>
    <scope>NUCLEOTIDE SEQUENCE</scope>
    <source>
        <strain evidence="6">CBS 7876</strain>
    </source>
</reference>
<accession>A0AAF0E257</accession>
<feature type="compositionally biased region" description="Basic and acidic residues" evidence="5">
    <location>
        <begin position="145"/>
        <end position="156"/>
    </location>
</feature>
<proteinExistence type="inferred from homology"/>